<dbReference type="Pfam" id="PF02913">
    <property type="entry name" value="FAD-oxidase_C"/>
    <property type="match status" value="1"/>
</dbReference>
<evidence type="ECO:0000256" key="5">
    <source>
        <dbReference type="ARBA" id="ARBA00023002"/>
    </source>
</evidence>
<feature type="domain" description="FAD-binding PCMH-type" evidence="6">
    <location>
        <begin position="35"/>
        <end position="214"/>
    </location>
</feature>
<dbReference type="FunFam" id="3.30.70.2740:FF:000001">
    <property type="entry name" value="D-lactate dehydrogenase mitochondrial"/>
    <property type="match status" value="1"/>
</dbReference>
<keyword evidence="4" id="KW-0274">FAD</keyword>
<evidence type="ECO:0000259" key="6">
    <source>
        <dbReference type="PROSITE" id="PS51387"/>
    </source>
</evidence>
<dbReference type="GO" id="GO:0071949">
    <property type="term" value="F:FAD binding"/>
    <property type="evidence" value="ECO:0007669"/>
    <property type="project" value="InterPro"/>
</dbReference>
<evidence type="ECO:0000256" key="2">
    <source>
        <dbReference type="ARBA" id="ARBA00008000"/>
    </source>
</evidence>
<dbReference type="InterPro" id="IPR016171">
    <property type="entry name" value="Vanillyl_alc_oxidase_C-sub2"/>
</dbReference>
<dbReference type="PROSITE" id="PS51387">
    <property type="entry name" value="FAD_PCMH"/>
    <property type="match status" value="1"/>
</dbReference>
<evidence type="ECO:0000256" key="1">
    <source>
        <dbReference type="ARBA" id="ARBA00001974"/>
    </source>
</evidence>
<dbReference type="InterPro" id="IPR036318">
    <property type="entry name" value="FAD-bd_PCMH-like_sf"/>
</dbReference>
<dbReference type="GO" id="GO:0016491">
    <property type="term" value="F:oxidoreductase activity"/>
    <property type="evidence" value="ECO:0007669"/>
    <property type="project" value="UniProtKB-KW"/>
</dbReference>
<dbReference type="FunFam" id="1.10.45.10:FF:000001">
    <property type="entry name" value="D-lactate dehydrogenase mitochondrial"/>
    <property type="match status" value="1"/>
</dbReference>
<protein>
    <submittedName>
        <fullName evidence="7">FAD-binding oxidoreductase</fullName>
    </submittedName>
</protein>
<dbReference type="Gene3D" id="1.10.45.10">
    <property type="entry name" value="Vanillyl-alcohol Oxidase, Chain A, domain 4"/>
    <property type="match status" value="1"/>
</dbReference>
<sequence>MEALAKLQKILGSGKIKTQPEELFVYGYDATAGLKNQMPLAVVFPESAGEVVEIVKWANEYKIPLYPRGSGTNLSGGTIPAANGVVVELNRLNKILEIDLDNLTATVEPGVIINDLNEAVKPYGLIYPPDPGTVATATMGGSVAECSGGLRGLKYGVTKHYIMGVEAVIGTGELLKFGGKTVKNVTGYDLPALMVGSEGTLGIITKIIVKLIPAPKAKKSFLAVFNSIDDAGNAIAEIIKNRVIPATLEIMDQTTIRTVEKFKKIGLPVNAQAILLVETDGYPEQVEMEAKIIRQVLEKNRGEVSEAQNEEEREKLWEARRAALPALAQVSPTTVLEDATVPRSQVPAMLKKLKEIGEKYNLTIGTFGHAGDGNLHPTILTDETNREEWQRVEKAVEEIFKAALELGGTLSGEHGIGMAKNRFLPWEMGEAGVNLLKRLKLAFDPNNILNPGKMA</sequence>
<evidence type="ECO:0000256" key="3">
    <source>
        <dbReference type="ARBA" id="ARBA00022630"/>
    </source>
</evidence>
<dbReference type="Pfam" id="PF01565">
    <property type="entry name" value="FAD_binding_4"/>
    <property type="match status" value="1"/>
</dbReference>
<dbReference type="PANTHER" id="PTHR42934:SF2">
    <property type="entry name" value="GLYCOLATE OXIDASE SUBUNIT GLCD"/>
    <property type="match status" value="1"/>
</dbReference>
<evidence type="ECO:0000313" key="8">
    <source>
        <dbReference type="Proteomes" id="UP000187338"/>
    </source>
</evidence>
<dbReference type="PANTHER" id="PTHR42934">
    <property type="entry name" value="GLYCOLATE OXIDASE SUBUNIT GLCD"/>
    <property type="match status" value="1"/>
</dbReference>
<comment type="cofactor">
    <cofactor evidence="1">
        <name>FAD</name>
        <dbReference type="ChEBI" id="CHEBI:57692"/>
    </cofactor>
</comment>
<accession>A0A1L8D2U9</accession>
<name>A0A1L8D2U9_9THEO</name>
<dbReference type="InterPro" id="IPR006094">
    <property type="entry name" value="Oxid_FAD_bind_N"/>
</dbReference>
<dbReference type="STRING" id="661089.ciss_14220"/>
<dbReference type="Gene3D" id="3.30.465.10">
    <property type="match status" value="1"/>
</dbReference>
<comment type="similarity">
    <text evidence="2">Belongs to the FAD-binding oxidoreductase/transferase type 4 family.</text>
</comment>
<reference evidence="8" key="1">
    <citation type="submission" date="2016-12" db="EMBL/GenBank/DDBJ databases">
        <title>Draft Genome Sequences od Carboxydothermus pertinax and islandicus, Hydrogenogenic Carboxydotrophic Bacteria.</title>
        <authorList>
            <person name="Fukuyama Y."/>
            <person name="Ohmae K."/>
            <person name="Yoneda Y."/>
            <person name="Yoshida T."/>
            <person name="Sako Y."/>
        </authorList>
    </citation>
    <scope>NUCLEOTIDE SEQUENCE [LARGE SCALE GENOMIC DNA]</scope>
    <source>
        <strain evidence="8">SET</strain>
    </source>
</reference>
<dbReference type="Proteomes" id="UP000187338">
    <property type="component" value="Unassembled WGS sequence"/>
</dbReference>
<dbReference type="InterPro" id="IPR016169">
    <property type="entry name" value="FAD-bd_PCMH_sub2"/>
</dbReference>
<dbReference type="InterPro" id="IPR004113">
    <property type="entry name" value="FAD-bd_oxidored_4_C"/>
</dbReference>
<comment type="caution">
    <text evidence="7">The sequence shown here is derived from an EMBL/GenBank/DDBJ whole genome shotgun (WGS) entry which is preliminary data.</text>
</comment>
<keyword evidence="5" id="KW-0560">Oxidoreductase</keyword>
<dbReference type="AlphaFoldDB" id="A0A1L8D2U9"/>
<dbReference type="SUPFAM" id="SSF55103">
    <property type="entry name" value="FAD-linked oxidases, C-terminal domain"/>
    <property type="match status" value="1"/>
</dbReference>
<keyword evidence="8" id="KW-1185">Reference proteome</keyword>
<dbReference type="SUPFAM" id="SSF56176">
    <property type="entry name" value="FAD-binding/transporter-associated domain-like"/>
    <property type="match status" value="1"/>
</dbReference>
<keyword evidence="3" id="KW-0285">Flavoprotein</keyword>
<evidence type="ECO:0000256" key="4">
    <source>
        <dbReference type="ARBA" id="ARBA00022827"/>
    </source>
</evidence>
<dbReference type="Gene3D" id="3.30.70.2740">
    <property type="match status" value="1"/>
</dbReference>
<proteinExistence type="inferred from homology"/>
<dbReference type="InterPro" id="IPR051914">
    <property type="entry name" value="FAD-linked_OxidoTrans_Type4"/>
</dbReference>
<dbReference type="EMBL" id="BDJL01000041">
    <property type="protein sequence ID" value="GAV25489.1"/>
    <property type="molecule type" value="Genomic_DNA"/>
</dbReference>
<evidence type="ECO:0000313" key="7">
    <source>
        <dbReference type="EMBL" id="GAV25489.1"/>
    </source>
</evidence>
<dbReference type="InterPro" id="IPR016164">
    <property type="entry name" value="FAD-linked_Oxase-like_C"/>
</dbReference>
<dbReference type="InterPro" id="IPR016166">
    <property type="entry name" value="FAD-bd_PCMH"/>
</dbReference>
<dbReference type="RefSeq" id="WP_235837269.1">
    <property type="nucleotide sequence ID" value="NZ_BDJL01000041.1"/>
</dbReference>
<gene>
    <name evidence="7" type="ORF">ciss_14220</name>
</gene>
<organism evidence="7 8">
    <name type="scientific">Carboxydothermus islandicus</name>
    <dbReference type="NCBI Taxonomy" id="661089"/>
    <lineage>
        <taxon>Bacteria</taxon>
        <taxon>Bacillati</taxon>
        <taxon>Bacillota</taxon>
        <taxon>Clostridia</taxon>
        <taxon>Thermoanaerobacterales</taxon>
        <taxon>Thermoanaerobacteraceae</taxon>
        <taxon>Carboxydothermus</taxon>
    </lineage>
</organism>